<dbReference type="InterPro" id="IPR011701">
    <property type="entry name" value="MFS"/>
</dbReference>
<dbReference type="Gene3D" id="1.20.1250.20">
    <property type="entry name" value="MFS general substrate transporter like domains"/>
    <property type="match status" value="2"/>
</dbReference>
<sequence>MYPVIIGLIIPERVPKDPHIAVKFATTTAQTAGDVKMSFHGCLISLPLERSPILDKMYFFSASAMKGSASGLSLITRSQTIYQIHPNVPRTEDHKIANPQVDPFITEAEQKYILSSLGDQSKDKNIKHPWKDILTSTAVWAITVGCITAMWGSFTFQTQLPKFLSDTYEQNLDVTGIIAAVPYILVVGMLLLSGYLADWVRVKGYLTTGQVRRYFTCFAYLAQMIFLLLIIYTIDPIWNTVFICLAVGFGAFPWSGYAINSLDLAPSHASVIKGLATTIGTFSGIISPIVAGYIVTDKSREQWELVFYISAGVYFIGSLFCWIFIRGNIQPWAKIDLEKLETKKAQDEPEKYITKLYREYQEDAKVPFWRKRRYHVVVMVFFGLFNLLNLRINLSVGIVAMTQKMNVTLENGTIIEEQEFDWDSKEQGFILSSFFYGYITTQILGGYLASRFGGHLVFGMGIGLTAALALLIPIAAKTHIALFYATRILQGIVGGTAYPSVLVIWAQWAPVYERSFMGNVAYTGNFVGIIAAMLVSGLISVAWGWENIFYFFGKAIYILHFKNFVFGPII</sequence>
<evidence type="ECO:0000313" key="8">
    <source>
        <dbReference type="EnsemblMetazoa" id="PPAI004268-PA"/>
    </source>
</evidence>
<keyword evidence="2" id="KW-0813">Transport</keyword>
<evidence type="ECO:0000313" key="9">
    <source>
        <dbReference type="Proteomes" id="UP000092462"/>
    </source>
</evidence>
<evidence type="ECO:0000256" key="3">
    <source>
        <dbReference type="ARBA" id="ARBA00022692"/>
    </source>
</evidence>
<reference evidence="8" key="1">
    <citation type="submission" date="2022-08" db="UniProtKB">
        <authorList>
            <consortium name="EnsemblMetazoa"/>
        </authorList>
    </citation>
    <scope>IDENTIFICATION</scope>
    <source>
        <strain evidence="8">Israel</strain>
    </source>
</reference>
<accession>A0A1B0D9F6</accession>
<organism evidence="8 9">
    <name type="scientific">Phlebotomus papatasi</name>
    <name type="common">Sandfly</name>
    <dbReference type="NCBI Taxonomy" id="29031"/>
    <lineage>
        <taxon>Eukaryota</taxon>
        <taxon>Metazoa</taxon>
        <taxon>Ecdysozoa</taxon>
        <taxon>Arthropoda</taxon>
        <taxon>Hexapoda</taxon>
        <taxon>Insecta</taxon>
        <taxon>Pterygota</taxon>
        <taxon>Neoptera</taxon>
        <taxon>Endopterygota</taxon>
        <taxon>Diptera</taxon>
        <taxon>Nematocera</taxon>
        <taxon>Psychodoidea</taxon>
        <taxon>Psychodidae</taxon>
        <taxon>Phlebotomus</taxon>
        <taxon>Phlebotomus</taxon>
    </lineage>
</organism>
<dbReference type="AlphaFoldDB" id="A0A1B0D9F6"/>
<protein>
    <recommendedName>
        <fullName evidence="7">Major facilitator superfamily (MFS) profile domain-containing protein</fullName>
    </recommendedName>
</protein>
<dbReference type="Pfam" id="PF07690">
    <property type="entry name" value="MFS_1"/>
    <property type="match status" value="2"/>
</dbReference>
<evidence type="ECO:0000256" key="2">
    <source>
        <dbReference type="ARBA" id="ARBA00022448"/>
    </source>
</evidence>
<dbReference type="VEuPathDB" id="VectorBase:PPAI004268"/>
<dbReference type="SUPFAM" id="SSF103473">
    <property type="entry name" value="MFS general substrate transporter"/>
    <property type="match status" value="2"/>
</dbReference>
<comment type="subcellular location">
    <subcellularLocation>
        <location evidence="1">Membrane</location>
        <topology evidence="1">Multi-pass membrane protein</topology>
    </subcellularLocation>
</comment>
<dbReference type="InterPro" id="IPR020846">
    <property type="entry name" value="MFS_dom"/>
</dbReference>
<dbReference type="PANTHER" id="PTHR11662:SF455">
    <property type="entry name" value="GH23975P"/>
    <property type="match status" value="1"/>
</dbReference>
<dbReference type="EnsemblMetazoa" id="PPAI004268-RA">
    <property type="protein sequence ID" value="PPAI004268-PA"/>
    <property type="gene ID" value="PPAI004268"/>
</dbReference>
<name>A0A1B0D9F6_PHLPP</name>
<evidence type="ECO:0000256" key="6">
    <source>
        <dbReference type="ARBA" id="ARBA00023136"/>
    </source>
</evidence>
<feature type="domain" description="Major facilitator superfamily (MFS) profile" evidence="7">
    <location>
        <begin position="375"/>
        <end position="570"/>
    </location>
</feature>
<dbReference type="EMBL" id="AJVK01028194">
    <property type="status" value="NOT_ANNOTATED_CDS"/>
    <property type="molecule type" value="Genomic_DNA"/>
</dbReference>
<evidence type="ECO:0000256" key="5">
    <source>
        <dbReference type="ARBA" id="ARBA00022989"/>
    </source>
</evidence>
<dbReference type="InterPro" id="IPR036259">
    <property type="entry name" value="MFS_trans_sf"/>
</dbReference>
<dbReference type="VEuPathDB" id="VectorBase:PPAPM1_008131"/>
<dbReference type="FunFam" id="1.20.1250.20:FF:000423">
    <property type="entry name" value="Putative inorganic phosphate cotransporter-like Protein"/>
    <property type="match status" value="1"/>
</dbReference>
<dbReference type="Proteomes" id="UP000092462">
    <property type="component" value="Unassembled WGS sequence"/>
</dbReference>
<dbReference type="GO" id="GO:0006820">
    <property type="term" value="P:monoatomic anion transport"/>
    <property type="evidence" value="ECO:0007669"/>
    <property type="project" value="TreeGrafter"/>
</dbReference>
<evidence type="ECO:0000256" key="4">
    <source>
        <dbReference type="ARBA" id="ARBA00022847"/>
    </source>
</evidence>
<dbReference type="GO" id="GO:0015293">
    <property type="term" value="F:symporter activity"/>
    <property type="evidence" value="ECO:0007669"/>
    <property type="project" value="UniProtKB-KW"/>
</dbReference>
<keyword evidence="3" id="KW-0812">Transmembrane</keyword>
<keyword evidence="4" id="KW-0769">Symport</keyword>
<evidence type="ECO:0000256" key="1">
    <source>
        <dbReference type="ARBA" id="ARBA00004141"/>
    </source>
</evidence>
<proteinExistence type="predicted"/>
<keyword evidence="5" id="KW-1133">Transmembrane helix</keyword>
<keyword evidence="6" id="KW-0472">Membrane</keyword>
<dbReference type="InterPro" id="IPR050382">
    <property type="entry name" value="MFS_Na/Anion_cotransporter"/>
</dbReference>
<dbReference type="PROSITE" id="PS50850">
    <property type="entry name" value="MFS"/>
    <property type="match status" value="1"/>
</dbReference>
<dbReference type="PANTHER" id="PTHR11662">
    <property type="entry name" value="SOLUTE CARRIER FAMILY 17"/>
    <property type="match status" value="1"/>
</dbReference>
<dbReference type="FunFam" id="1.20.1250.20:FF:000003">
    <property type="entry name" value="Solute carrier family 17 member 3"/>
    <property type="match status" value="1"/>
</dbReference>
<dbReference type="GO" id="GO:0016020">
    <property type="term" value="C:membrane"/>
    <property type="evidence" value="ECO:0007669"/>
    <property type="project" value="UniProtKB-SubCell"/>
</dbReference>
<keyword evidence="9" id="KW-1185">Reference proteome</keyword>
<evidence type="ECO:0000259" key="7">
    <source>
        <dbReference type="PROSITE" id="PS50850"/>
    </source>
</evidence>
<dbReference type="VEuPathDB" id="VectorBase:PPAPM1_008546"/>